<reference evidence="7 8" key="1">
    <citation type="submission" date="2020-03" db="EMBL/GenBank/DDBJ databases">
        <title>WGS of actinomycetes isolated from Thailand.</title>
        <authorList>
            <person name="Thawai C."/>
        </authorList>
    </citation>
    <scope>NUCLEOTIDE SEQUENCE [LARGE SCALE GENOMIC DNA]</scope>
    <source>
        <strain evidence="7 8">FMUSA5-5</strain>
    </source>
</reference>
<dbReference type="PANTHER" id="PTHR30055">
    <property type="entry name" value="HTH-TYPE TRANSCRIPTIONAL REGULATOR RUTR"/>
    <property type="match status" value="1"/>
</dbReference>
<keyword evidence="2" id="KW-0805">Transcription regulation</keyword>
<evidence type="ECO:0000256" key="4">
    <source>
        <dbReference type="ARBA" id="ARBA00023163"/>
    </source>
</evidence>
<evidence type="ECO:0000256" key="1">
    <source>
        <dbReference type="ARBA" id="ARBA00022491"/>
    </source>
</evidence>
<dbReference type="Gene3D" id="1.10.357.10">
    <property type="entry name" value="Tetracycline Repressor, domain 2"/>
    <property type="match status" value="1"/>
</dbReference>
<gene>
    <name evidence="7" type="ORF">HCN51_46040</name>
</gene>
<dbReference type="InterPro" id="IPR001647">
    <property type="entry name" value="HTH_TetR"/>
</dbReference>
<dbReference type="InterPro" id="IPR039538">
    <property type="entry name" value="BetI_C"/>
</dbReference>
<dbReference type="InterPro" id="IPR036271">
    <property type="entry name" value="Tet_transcr_reg_TetR-rel_C_sf"/>
</dbReference>
<keyword evidence="4" id="KW-0804">Transcription</keyword>
<dbReference type="PROSITE" id="PS50977">
    <property type="entry name" value="HTH_TETR_2"/>
    <property type="match status" value="1"/>
</dbReference>
<dbReference type="InterPro" id="IPR050109">
    <property type="entry name" value="HTH-type_TetR-like_transc_reg"/>
</dbReference>
<keyword evidence="8" id="KW-1185">Reference proteome</keyword>
<evidence type="ECO:0000256" key="3">
    <source>
        <dbReference type="ARBA" id="ARBA00023125"/>
    </source>
</evidence>
<dbReference type="PRINTS" id="PR00455">
    <property type="entry name" value="HTHTETR"/>
</dbReference>
<feature type="DNA-binding region" description="H-T-H motif" evidence="5">
    <location>
        <begin position="33"/>
        <end position="52"/>
    </location>
</feature>
<dbReference type="Proteomes" id="UP000696294">
    <property type="component" value="Unassembled WGS sequence"/>
</dbReference>
<dbReference type="Pfam" id="PF13977">
    <property type="entry name" value="TetR_C_6"/>
    <property type="match status" value="1"/>
</dbReference>
<dbReference type="Pfam" id="PF00440">
    <property type="entry name" value="TetR_N"/>
    <property type="match status" value="1"/>
</dbReference>
<dbReference type="PANTHER" id="PTHR30055:SF229">
    <property type="entry name" value="HTH-TYPE TRANSCRIPTIONAL REPRESSOR RV1474C"/>
    <property type="match status" value="1"/>
</dbReference>
<dbReference type="EMBL" id="JAATEP010000053">
    <property type="protein sequence ID" value="NJP96712.1"/>
    <property type="molecule type" value="Genomic_DNA"/>
</dbReference>
<evidence type="ECO:0000313" key="8">
    <source>
        <dbReference type="Proteomes" id="UP000696294"/>
    </source>
</evidence>
<dbReference type="SUPFAM" id="SSF48498">
    <property type="entry name" value="Tetracyclin repressor-like, C-terminal domain"/>
    <property type="match status" value="1"/>
</dbReference>
<feature type="domain" description="HTH tetR-type" evidence="6">
    <location>
        <begin position="10"/>
        <end position="70"/>
    </location>
</feature>
<proteinExistence type="predicted"/>
<keyword evidence="1" id="KW-0678">Repressor</keyword>
<sequence>MPRVSAEHLEARRRQIMAAVRRCVGRKGFDSVSVQDVLDESGLSAGAVYRYFSSREELVIAVADDILSSVRLTFEQSLARRPLPPLSDLVAEVFTQESPMDATPESSRLMLRFWAAAADQEALGKRLADMLAEVRVLFADIVRTYQEHGEIARDADPIAVADVLIGAVHGFIVRSAFTEDASVDALRHGLRALAG</sequence>
<protein>
    <submittedName>
        <fullName evidence="7">TetR/AcrR family transcriptional regulator</fullName>
    </submittedName>
</protein>
<evidence type="ECO:0000256" key="5">
    <source>
        <dbReference type="PROSITE-ProRule" id="PRU00335"/>
    </source>
</evidence>
<dbReference type="RefSeq" id="WP_168018244.1">
    <property type="nucleotide sequence ID" value="NZ_JAATEP010000053.1"/>
</dbReference>
<organism evidence="7 8">
    <name type="scientific">Nonomuraea composti</name>
    <dbReference type="NCBI Taxonomy" id="2720023"/>
    <lineage>
        <taxon>Bacteria</taxon>
        <taxon>Bacillati</taxon>
        <taxon>Actinomycetota</taxon>
        <taxon>Actinomycetes</taxon>
        <taxon>Streptosporangiales</taxon>
        <taxon>Streptosporangiaceae</taxon>
        <taxon>Nonomuraea</taxon>
    </lineage>
</organism>
<dbReference type="InterPro" id="IPR009057">
    <property type="entry name" value="Homeodomain-like_sf"/>
</dbReference>
<dbReference type="SUPFAM" id="SSF46689">
    <property type="entry name" value="Homeodomain-like"/>
    <property type="match status" value="1"/>
</dbReference>
<comment type="caution">
    <text evidence="7">The sequence shown here is derived from an EMBL/GenBank/DDBJ whole genome shotgun (WGS) entry which is preliminary data.</text>
</comment>
<evidence type="ECO:0000259" key="6">
    <source>
        <dbReference type="PROSITE" id="PS50977"/>
    </source>
</evidence>
<accession>A0ABX1BJM7</accession>
<keyword evidence="3 5" id="KW-0238">DNA-binding</keyword>
<name>A0ABX1BJM7_9ACTN</name>
<evidence type="ECO:0000313" key="7">
    <source>
        <dbReference type="EMBL" id="NJP96712.1"/>
    </source>
</evidence>
<evidence type="ECO:0000256" key="2">
    <source>
        <dbReference type="ARBA" id="ARBA00023015"/>
    </source>
</evidence>